<reference evidence="3 4" key="1">
    <citation type="submission" date="2019-03" db="EMBL/GenBank/DDBJ databases">
        <authorList>
            <person name="Gaulin E."/>
            <person name="Dumas B."/>
        </authorList>
    </citation>
    <scope>NUCLEOTIDE SEQUENCE [LARGE SCALE GENOMIC DNA]</scope>
    <source>
        <strain evidence="3">CBS 568.67</strain>
    </source>
</reference>
<gene>
    <name evidence="3" type="primary">Aste57867_15268</name>
    <name evidence="2" type="ORF">As57867_015212</name>
    <name evidence="3" type="ORF">ASTE57867_15268</name>
</gene>
<accession>A0A485L3Q7</accession>
<dbReference type="AlphaFoldDB" id="A0A485L3Q7"/>
<dbReference type="EMBL" id="VJMH01005645">
    <property type="protein sequence ID" value="KAF0693769.1"/>
    <property type="molecule type" value="Genomic_DNA"/>
</dbReference>
<organism evidence="3 4">
    <name type="scientific">Aphanomyces stellatus</name>
    <dbReference type="NCBI Taxonomy" id="120398"/>
    <lineage>
        <taxon>Eukaryota</taxon>
        <taxon>Sar</taxon>
        <taxon>Stramenopiles</taxon>
        <taxon>Oomycota</taxon>
        <taxon>Saprolegniomycetes</taxon>
        <taxon>Saprolegniales</taxon>
        <taxon>Verrucalvaceae</taxon>
        <taxon>Aphanomyces</taxon>
    </lineage>
</organism>
<proteinExistence type="predicted"/>
<name>A0A485L3Q7_9STRA</name>
<evidence type="ECO:0000313" key="2">
    <source>
        <dbReference type="EMBL" id="KAF0693769.1"/>
    </source>
</evidence>
<evidence type="ECO:0000313" key="4">
    <source>
        <dbReference type="Proteomes" id="UP000332933"/>
    </source>
</evidence>
<reference evidence="2" key="2">
    <citation type="submission" date="2019-06" db="EMBL/GenBank/DDBJ databases">
        <title>Genomics analysis of Aphanomyces spp. identifies a new class of oomycete effector associated with host adaptation.</title>
        <authorList>
            <person name="Gaulin E."/>
        </authorList>
    </citation>
    <scope>NUCLEOTIDE SEQUENCE</scope>
    <source>
        <strain evidence="2">CBS 578.67</strain>
    </source>
</reference>
<feature type="region of interest" description="Disordered" evidence="1">
    <location>
        <begin position="182"/>
        <end position="209"/>
    </location>
</feature>
<dbReference type="Proteomes" id="UP000332933">
    <property type="component" value="Unassembled WGS sequence"/>
</dbReference>
<feature type="region of interest" description="Disordered" evidence="1">
    <location>
        <begin position="1"/>
        <end position="26"/>
    </location>
</feature>
<keyword evidence="4" id="KW-1185">Reference proteome</keyword>
<dbReference type="PANTHER" id="PTHR35213">
    <property type="entry name" value="RING-TYPE DOMAIN-CONTAINING PROTEIN-RELATED"/>
    <property type="match status" value="1"/>
</dbReference>
<protein>
    <submittedName>
        <fullName evidence="3">Aste57867_15268 protein</fullName>
    </submittedName>
</protein>
<evidence type="ECO:0000313" key="3">
    <source>
        <dbReference type="EMBL" id="VFT92077.1"/>
    </source>
</evidence>
<dbReference type="OrthoDB" id="206902at2759"/>
<feature type="compositionally biased region" description="Polar residues" evidence="1">
    <location>
        <begin position="1"/>
        <end position="10"/>
    </location>
</feature>
<dbReference type="EMBL" id="CAADRA010005666">
    <property type="protein sequence ID" value="VFT92077.1"/>
    <property type="molecule type" value="Genomic_DNA"/>
</dbReference>
<sequence length="330" mass="36729">MTDSAQPSRSSETKKRPIDTDVEVDPKVPTRYGKWTKEEEAYTARLIHDFSAGILADVENGTTMRSWLSTKLRCCPMRISKKFVGEQSIGKRMFERNETRVLEMTADEKARGAAEMEGLYVDFCESWVREERERLESKTNGTRKRKRSKPSAPSKKDTKKMVAHVKPLPKVQVVTTTLPQRAHETSLALRSHTREGGDVKAASPLKKPTTSMQLPRITAASSLVVPKEPRQLATKVDGGNKESTAADDIAAFAQDMASRDILHFALDDDTWVVPTCDDILDIDAFELFPHPLSDPKMPGLDAMQSPTSVVGLCDVWHTDPPLDSVFGFGL</sequence>
<evidence type="ECO:0000256" key="1">
    <source>
        <dbReference type="SAM" id="MobiDB-lite"/>
    </source>
</evidence>
<feature type="compositionally biased region" description="Basic and acidic residues" evidence="1">
    <location>
        <begin position="11"/>
        <end position="26"/>
    </location>
</feature>
<feature type="region of interest" description="Disordered" evidence="1">
    <location>
        <begin position="132"/>
        <end position="161"/>
    </location>
</feature>